<comment type="caution">
    <text evidence="2">The sequence shown here is derived from an EMBL/GenBank/DDBJ whole genome shotgun (WGS) entry which is preliminary data.</text>
</comment>
<feature type="region of interest" description="Disordered" evidence="1">
    <location>
        <begin position="24"/>
        <end position="81"/>
    </location>
</feature>
<proteinExistence type="predicted"/>
<dbReference type="EMBL" id="JANPWB010000008">
    <property type="protein sequence ID" value="KAJ1161265.1"/>
    <property type="molecule type" value="Genomic_DNA"/>
</dbReference>
<sequence length="81" mass="8773">MQGAETLVPGRCWEMKFKERLGEEKEITLGGNPTTEKETVGQRGTTEEDKFGGGKTTTTEEETGIGDGQQGAPNRTAPQEE</sequence>
<evidence type="ECO:0000313" key="2">
    <source>
        <dbReference type="EMBL" id="KAJ1161265.1"/>
    </source>
</evidence>
<dbReference type="Proteomes" id="UP001066276">
    <property type="component" value="Chromosome 4_2"/>
</dbReference>
<gene>
    <name evidence="2" type="ORF">NDU88_001752</name>
</gene>
<protein>
    <submittedName>
        <fullName evidence="2">Uncharacterized protein</fullName>
    </submittedName>
</protein>
<name>A0AAV7SAR4_PLEWA</name>
<reference evidence="2" key="1">
    <citation type="journal article" date="2022" name="bioRxiv">
        <title>Sequencing and chromosome-scale assembly of the giantPleurodeles waltlgenome.</title>
        <authorList>
            <person name="Brown T."/>
            <person name="Elewa A."/>
            <person name="Iarovenko S."/>
            <person name="Subramanian E."/>
            <person name="Araus A.J."/>
            <person name="Petzold A."/>
            <person name="Susuki M."/>
            <person name="Suzuki K.-i.T."/>
            <person name="Hayashi T."/>
            <person name="Toyoda A."/>
            <person name="Oliveira C."/>
            <person name="Osipova E."/>
            <person name="Leigh N.D."/>
            <person name="Simon A."/>
            <person name="Yun M.H."/>
        </authorList>
    </citation>
    <scope>NUCLEOTIDE SEQUENCE</scope>
    <source>
        <strain evidence="2">20211129_DDA</strain>
        <tissue evidence="2">Liver</tissue>
    </source>
</reference>
<evidence type="ECO:0000256" key="1">
    <source>
        <dbReference type="SAM" id="MobiDB-lite"/>
    </source>
</evidence>
<organism evidence="2 3">
    <name type="scientific">Pleurodeles waltl</name>
    <name type="common">Iberian ribbed newt</name>
    <dbReference type="NCBI Taxonomy" id="8319"/>
    <lineage>
        <taxon>Eukaryota</taxon>
        <taxon>Metazoa</taxon>
        <taxon>Chordata</taxon>
        <taxon>Craniata</taxon>
        <taxon>Vertebrata</taxon>
        <taxon>Euteleostomi</taxon>
        <taxon>Amphibia</taxon>
        <taxon>Batrachia</taxon>
        <taxon>Caudata</taxon>
        <taxon>Salamandroidea</taxon>
        <taxon>Salamandridae</taxon>
        <taxon>Pleurodelinae</taxon>
        <taxon>Pleurodeles</taxon>
    </lineage>
</organism>
<dbReference type="AlphaFoldDB" id="A0AAV7SAR4"/>
<keyword evidence="3" id="KW-1185">Reference proteome</keyword>
<evidence type="ECO:0000313" key="3">
    <source>
        <dbReference type="Proteomes" id="UP001066276"/>
    </source>
</evidence>
<accession>A0AAV7SAR4</accession>
<feature type="compositionally biased region" description="Basic and acidic residues" evidence="1">
    <location>
        <begin position="35"/>
        <end position="52"/>
    </location>
</feature>
<feature type="compositionally biased region" description="Polar residues" evidence="1">
    <location>
        <begin position="71"/>
        <end position="81"/>
    </location>
</feature>